<gene>
    <name evidence="2" type="ORF">G5A70_03080</name>
</gene>
<accession>A0ABX2I800</accession>
<evidence type="ECO:0000313" key="3">
    <source>
        <dbReference type="Proteomes" id="UP000822142"/>
    </source>
</evidence>
<keyword evidence="1" id="KW-0472">Membrane</keyword>
<feature type="transmembrane region" description="Helical" evidence="1">
    <location>
        <begin position="189"/>
        <end position="206"/>
    </location>
</feature>
<dbReference type="Proteomes" id="UP000822142">
    <property type="component" value="Unassembled WGS sequence"/>
</dbReference>
<name>A0ABX2I800_BLAHA</name>
<feature type="transmembrane region" description="Helical" evidence="1">
    <location>
        <begin position="51"/>
        <end position="79"/>
    </location>
</feature>
<feature type="transmembrane region" description="Helical" evidence="1">
    <location>
        <begin position="112"/>
        <end position="129"/>
    </location>
</feature>
<keyword evidence="1" id="KW-0812">Transmembrane</keyword>
<evidence type="ECO:0000256" key="1">
    <source>
        <dbReference type="SAM" id="Phobius"/>
    </source>
</evidence>
<feature type="transmembrane region" description="Helical" evidence="1">
    <location>
        <begin position="141"/>
        <end position="158"/>
    </location>
</feature>
<proteinExistence type="predicted"/>
<organism evidence="2 3">
    <name type="scientific">Blautia hansenii</name>
    <name type="common">Ruminococcus hansenii</name>
    <dbReference type="NCBI Taxonomy" id="1322"/>
    <lineage>
        <taxon>Bacteria</taxon>
        <taxon>Bacillati</taxon>
        <taxon>Bacillota</taxon>
        <taxon>Clostridia</taxon>
        <taxon>Lachnospirales</taxon>
        <taxon>Lachnospiraceae</taxon>
        <taxon>Blautia</taxon>
    </lineage>
</organism>
<comment type="caution">
    <text evidence="2">The sequence shown here is derived from an EMBL/GenBank/DDBJ whole genome shotgun (WGS) entry which is preliminary data.</text>
</comment>
<dbReference type="RefSeq" id="WP_173747909.1">
    <property type="nucleotide sequence ID" value="NZ_JAAITA010000002.1"/>
</dbReference>
<feature type="transmembrane region" description="Helical" evidence="1">
    <location>
        <begin position="243"/>
        <end position="267"/>
    </location>
</feature>
<feature type="transmembrane region" description="Helical" evidence="1">
    <location>
        <begin position="20"/>
        <end position="39"/>
    </location>
</feature>
<feature type="transmembrane region" description="Helical" evidence="1">
    <location>
        <begin position="86"/>
        <end position="106"/>
    </location>
</feature>
<sequence>MTVLLELKQKIKDFYSEHDVLLLSVFKFLLAFLLFSSINSSLGFMEKLDNIFVVLILAIICAVLPINVMTVIGCVLIIMHCYSVGIEVAGFAVLLIVLLMILFLRFTSEDSLALVLTPAAFHFHIPAAVPIGGGLLKGPTCAIPSVCGVILYFFMQIVKDKSTVLQGKETEAVQKLQILLDGLMKNQEMWLNVLAFTVVLMLVYTISRCSFDYSWRVADGVGAIVYIVIMILGGMFLNVNVHMGSVILSAVLSLIVGFVLEFAVLGVDYSRSEKTQFEDDEYVYYVKAVPKSYVAQKEKSIKTISSDYDRKPEKEPDDDAIPVERVDEENFDFEKQLEESLKDL</sequence>
<protein>
    <submittedName>
        <fullName evidence="2">Uncharacterized protein</fullName>
    </submittedName>
</protein>
<evidence type="ECO:0000313" key="2">
    <source>
        <dbReference type="EMBL" id="NSJ85190.1"/>
    </source>
</evidence>
<dbReference type="EMBL" id="JAAITA010000002">
    <property type="protein sequence ID" value="NSJ85190.1"/>
    <property type="molecule type" value="Genomic_DNA"/>
</dbReference>
<feature type="transmembrane region" description="Helical" evidence="1">
    <location>
        <begin position="218"/>
        <end position="237"/>
    </location>
</feature>
<keyword evidence="3" id="KW-1185">Reference proteome</keyword>
<reference evidence="2 3" key="1">
    <citation type="journal article" date="2020" name="Cell Host Microbe">
        <title>Functional and Genomic Variation between Human-Derived Isolates of Lachnospiraceae Reveals Inter- and Intra-Species Diversity.</title>
        <authorList>
            <person name="Sorbara M.T."/>
            <person name="Littmann E.R."/>
            <person name="Fontana E."/>
            <person name="Moody T.U."/>
            <person name="Kohout C.E."/>
            <person name="Gjonbalaj M."/>
            <person name="Eaton V."/>
            <person name="Seok R."/>
            <person name="Leiner I.M."/>
            <person name="Pamer E.G."/>
        </authorList>
    </citation>
    <scope>NUCLEOTIDE SEQUENCE [LARGE SCALE GENOMIC DNA]</scope>
    <source>
        <strain evidence="2 3">MSK.15.26</strain>
    </source>
</reference>
<keyword evidence="1" id="KW-1133">Transmembrane helix</keyword>